<dbReference type="RefSeq" id="WP_129919860.1">
    <property type="nucleotide sequence ID" value="NZ_SEWE01000005.1"/>
</dbReference>
<evidence type="ECO:0000313" key="1">
    <source>
        <dbReference type="EMBL" id="RYU82878.1"/>
    </source>
</evidence>
<sequence>METAALVQLLEQLDESKDWYFPDSAADDFNPEMADAQFERFIQQLQQSTGLLVTEEDGSIQDATFYRSVRLPNPSHYFIQPELRFSIFGNLAAVLLAERVEASVLTAIRTLLPLHGYVPAELLNQPYRGVQNNSHIATWWDRYFDYI</sequence>
<dbReference type="EMBL" id="SEWE01000005">
    <property type="protein sequence ID" value="RYU82878.1"/>
    <property type="molecule type" value="Genomic_DNA"/>
</dbReference>
<keyword evidence="2" id="KW-1185">Reference proteome</keyword>
<proteinExistence type="predicted"/>
<name>A0A4Q5LGT1_9BACT</name>
<protein>
    <submittedName>
        <fullName evidence="1">Uncharacterized protein</fullName>
    </submittedName>
</protein>
<reference evidence="1 2" key="1">
    <citation type="submission" date="2019-02" db="EMBL/GenBank/DDBJ databases">
        <title>Bacterial novel species isolated from soil.</title>
        <authorList>
            <person name="Jung H.-Y."/>
        </authorList>
    </citation>
    <scope>NUCLEOTIDE SEQUENCE [LARGE SCALE GENOMIC DNA]</scope>
    <source>
        <strain evidence="1 2">1-3-3-3</strain>
    </source>
</reference>
<comment type="caution">
    <text evidence="1">The sequence shown here is derived from an EMBL/GenBank/DDBJ whole genome shotgun (WGS) entry which is preliminary data.</text>
</comment>
<accession>A0A4Q5LGT1</accession>
<dbReference type="Proteomes" id="UP000294155">
    <property type="component" value="Unassembled WGS sequence"/>
</dbReference>
<evidence type="ECO:0000313" key="2">
    <source>
        <dbReference type="Proteomes" id="UP000294155"/>
    </source>
</evidence>
<gene>
    <name evidence="1" type="ORF">EWM57_04085</name>
</gene>
<dbReference type="AlphaFoldDB" id="A0A4Q5LGT1"/>
<organism evidence="1 2">
    <name type="scientific">Hymenobacter persicinus</name>
    <dbReference type="NCBI Taxonomy" id="2025506"/>
    <lineage>
        <taxon>Bacteria</taxon>
        <taxon>Pseudomonadati</taxon>
        <taxon>Bacteroidota</taxon>
        <taxon>Cytophagia</taxon>
        <taxon>Cytophagales</taxon>
        <taxon>Hymenobacteraceae</taxon>
        <taxon>Hymenobacter</taxon>
    </lineage>
</organism>